<dbReference type="EMBL" id="CM004390">
    <property type="protein sequence ID" value="KAG8656352.1"/>
    <property type="molecule type" value="Genomic_DNA"/>
</dbReference>
<evidence type="ECO:0000313" key="2">
    <source>
        <dbReference type="Proteomes" id="UP000091857"/>
    </source>
</evidence>
<accession>A0ACB7HV04</accession>
<evidence type="ECO:0000313" key="1">
    <source>
        <dbReference type="EMBL" id="KAG8656352.1"/>
    </source>
</evidence>
<dbReference type="Proteomes" id="UP000091857">
    <property type="component" value="Chromosome 4"/>
</dbReference>
<reference evidence="2" key="1">
    <citation type="journal article" date="2016" name="Nat. Biotechnol.">
        <title>Sequencing wild and cultivated cassava and related species reveals extensive interspecific hybridization and genetic diversity.</title>
        <authorList>
            <person name="Bredeson J.V."/>
            <person name="Lyons J.B."/>
            <person name="Prochnik S.E."/>
            <person name="Wu G.A."/>
            <person name="Ha C.M."/>
            <person name="Edsinger-Gonzales E."/>
            <person name="Grimwood J."/>
            <person name="Schmutz J."/>
            <person name="Rabbi I.Y."/>
            <person name="Egesi C."/>
            <person name="Nauluvula P."/>
            <person name="Lebot V."/>
            <person name="Ndunguru J."/>
            <person name="Mkamilo G."/>
            <person name="Bart R.S."/>
            <person name="Setter T.L."/>
            <person name="Gleadow R.M."/>
            <person name="Kulakow P."/>
            <person name="Ferguson M.E."/>
            <person name="Rounsley S."/>
            <person name="Rokhsar D.S."/>
        </authorList>
    </citation>
    <scope>NUCLEOTIDE SEQUENCE [LARGE SCALE GENOMIC DNA]</scope>
    <source>
        <strain evidence="2">cv. AM560-2</strain>
    </source>
</reference>
<proteinExistence type="predicted"/>
<protein>
    <submittedName>
        <fullName evidence="1">Uncharacterized protein</fullName>
    </submittedName>
</protein>
<comment type="caution">
    <text evidence="1">The sequence shown here is derived from an EMBL/GenBank/DDBJ whole genome shotgun (WGS) entry which is preliminary data.</text>
</comment>
<name>A0ACB7HV04_MANES</name>
<keyword evidence="2" id="KW-1185">Reference proteome</keyword>
<organism evidence="1 2">
    <name type="scientific">Manihot esculenta</name>
    <name type="common">Cassava</name>
    <name type="synonym">Jatropha manihot</name>
    <dbReference type="NCBI Taxonomy" id="3983"/>
    <lineage>
        <taxon>Eukaryota</taxon>
        <taxon>Viridiplantae</taxon>
        <taxon>Streptophyta</taxon>
        <taxon>Embryophyta</taxon>
        <taxon>Tracheophyta</taxon>
        <taxon>Spermatophyta</taxon>
        <taxon>Magnoliopsida</taxon>
        <taxon>eudicotyledons</taxon>
        <taxon>Gunneridae</taxon>
        <taxon>Pentapetalae</taxon>
        <taxon>rosids</taxon>
        <taxon>fabids</taxon>
        <taxon>Malpighiales</taxon>
        <taxon>Euphorbiaceae</taxon>
        <taxon>Crotonoideae</taxon>
        <taxon>Manihoteae</taxon>
        <taxon>Manihot</taxon>
    </lineage>
</organism>
<gene>
    <name evidence="1" type="ORF">MANES_04G126425v8</name>
</gene>
<sequence length="642" mass="72913">MGKTVGTLQLLMGCCKTTSESDGCQNDTDDISKLPALPPNQLKEYGYIELANATGCFSRHYLLGEGGFGQVFKATLDGEEVAIKKLKIIKLENKLEESEFLTCVNHPNIVKMIGLCREGSDRVLVLEFVPNKTLTYHLHDEKNKTLDWPTRMKIALESANGLLYLHQDRKIIHRDMKADNILLDNDFNAKVADFSLSNFLPDSGNVGHITSIFRGTNVYADTEFGDKQKVSYALDVYAFGVILLELISGRKPTQNNTTIIEWAKSRIGRVLNDNDCRSIVDPNLKEYNKEEMMRMVYCAAASVYKLSSFRPKIKQIIEVLEGSKLAKEIMDRQDIFALLGQTHRNVEIKEYDFIQLAMATNNFSVANLLGEDAFGQTYRATLDGEYVVIKLLRITSSENTLQEMNYLGFVRHPNLVKVIGHCSDRFNRLLVSEFVPNKNLTYHLYETPKSLDWSERMKIAIHSAKGLEYLHDQCTPQIIHGNLTPNTILIDNNFELKMADFGLSIFSTDDNITHITSDRGAQMHGNGRRGGSEKADVYSFGVILLELITGRGRSVDQRRTILRWAKDRIGQALDNSEFTDLVDSRLQEYDEDEMLRMISCAAASVYKSSRFRPKMRQIVQVLEGSMPWSIVWRENDKTFLTE</sequence>